<dbReference type="Proteomes" id="UP000032141">
    <property type="component" value="Chromosome C5"/>
</dbReference>
<dbReference type="PANTHER" id="PTHR31293">
    <property type="entry name" value="RNI-LIKE SUPERFAMILY PROTEIN"/>
    <property type="match status" value="1"/>
</dbReference>
<dbReference type="HOGENOM" id="CLU_010721_7_2_1"/>
<dbReference type="InterPro" id="IPR055294">
    <property type="entry name" value="FBL60-like"/>
</dbReference>
<reference evidence="4 5" key="1">
    <citation type="journal article" date="2014" name="Genome Biol.">
        <title>Transcriptome and methylome profiling reveals relics of genome dominance in the mesopolyploid Brassica oleracea.</title>
        <authorList>
            <person name="Parkin I.A."/>
            <person name="Koh C."/>
            <person name="Tang H."/>
            <person name="Robinson S.J."/>
            <person name="Kagale S."/>
            <person name="Clarke W.E."/>
            <person name="Town C.D."/>
            <person name="Nixon J."/>
            <person name="Krishnakumar V."/>
            <person name="Bidwell S.L."/>
            <person name="Denoeud F."/>
            <person name="Belcram H."/>
            <person name="Links M.G."/>
            <person name="Just J."/>
            <person name="Clarke C."/>
            <person name="Bender T."/>
            <person name="Huebert T."/>
            <person name="Mason A.S."/>
            <person name="Pires J.C."/>
            <person name="Barker G."/>
            <person name="Moore J."/>
            <person name="Walley P.G."/>
            <person name="Manoli S."/>
            <person name="Batley J."/>
            <person name="Edwards D."/>
            <person name="Nelson M.N."/>
            <person name="Wang X."/>
            <person name="Paterson A.H."/>
            <person name="King G."/>
            <person name="Bancroft I."/>
            <person name="Chalhoub B."/>
            <person name="Sharpe A.G."/>
        </authorList>
    </citation>
    <scope>NUCLEOTIDE SEQUENCE</scope>
    <source>
        <strain evidence="4 5">cv. TO1000</strain>
    </source>
</reference>
<dbReference type="Pfam" id="PF00646">
    <property type="entry name" value="F-box"/>
    <property type="match status" value="1"/>
</dbReference>
<evidence type="ECO:0000259" key="3">
    <source>
        <dbReference type="Pfam" id="PF24758"/>
    </source>
</evidence>
<dbReference type="STRING" id="109376.A0A0D3CN95"/>
<feature type="domain" description="F-box/LRR-repeat protein 15/At3g58940/PEG3-like LRR" evidence="3">
    <location>
        <begin position="145"/>
        <end position="259"/>
    </location>
</feature>
<dbReference type="Gramene" id="Bo5g152720.1">
    <property type="protein sequence ID" value="Bo5g152720.1"/>
    <property type="gene ID" value="Bo5g152720"/>
</dbReference>
<dbReference type="InterPro" id="IPR036047">
    <property type="entry name" value="F-box-like_dom_sf"/>
</dbReference>
<evidence type="ECO:0000313" key="4">
    <source>
        <dbReference type="EnsemblPlants" id="Bo5g152720.1"/>
    </source>
</evidence>
<evidence type="ECO:0000313" key="5">
    <source>
        <dbReference type="Proteomes" id="UP000032141"/>
    </source>
</evidence>
<reference evidence="4" key="2">
    <citation type="submission" date="2015-03" db="UniProtKB">
        <authorList>
            <consortium name="EnsemblPlants"/>
        </authorList>
    </citation>
    <scope>IDENTIFICATION</scope>
</reference>
<dbReference type="CDD" id="cd22160">
    <property type="entry name" value="F-box_AtFBL13-like"/>
    <property type="match status" value="1"/>
</dbReference>
<dbReference type="InterPro" id="IPR032675">
    <property type="entry name" value="LRR_dom_sf"/>
</dbReference>
<accession>A0A0D3CN95</accession>
<proteinExistence type="predicted"/>
<evidence type="ECO:0000259" key="2">
    <source>
        <dbReference type="Pfam" id="PF00646"/>
    </source>
</evidence>
<dbReference type="SUPFAM" id="SSF52047">
    <property type="entry name" value="RNI-like"/>
    <property type="match status" value="1"/>
</dbReference>
<sequence>MIDGNQVCLSSPVINFAAFSALLAKLVAADDINLIVSLFFFSWLHFVGEGMDRISSLPDGVIHHILSFLPLKKSAQTSVLSKRWRLLFAFSPTLDLLPYENDMRRPRFLKFVERVLYVSGNSSINKFTLRCRKGSRTKHCIRHVLNRGGVLDLDLCLYIDDDDADLPREVFTCKTLVELKLTGFCIEELPEDAFLPALKKLFLNSVQFDSLPPHVCAFGKLLSACPVLEELVLDDLRWDLWKWSRSLSSPSLRKLTELNSQQLICFCHGIVLLVLVDVFN</sequence>
<feature type="domain" description="F-box" evidence="2">
    <location>
        <begin position="54"/>
        <end position="87"/>
    </location>
</feature>
<dbReference type="Gene3D" id="1.20.1280.50">
    <property type="match status" value="1"/>
</dbReference>
<keyword evidence="1" id="KW-1133">Transmembrane helix</keyword>
<dbReference type="Gene3D" id="3.80.10.10">
    <property type="entry name" value="Ribonuclease Inhibitor"/>
    <property type="match status" value="1"/>
</dbReference>
<dbReference type="SUPFAM" id="SSF81383">
    <property type="entry name" value="F-box domain"/>
    <property type="match status" value="1"/>
</dbReference>
<keyword evidence="1" id="KW-0472">Membrane</keyword>
<keyword evidence="1" id="KW-0812">Transmembrane</keyword>
<name>A0A0D3CN95_BRAOL</name>
<dbReference type="InterPro" id="IPR053781">
    <property type="entry name" value="F-box_AtFBL13-like"/>
</dbReference>
<evidence type="ECO:0000256" key="1">
    <source>
        <dbReference type="SAM" id="Phobius"/>
    </source>
</evidence>
<organism evidence="4 5">
    <name type="scientific">Brassica oleracea var. oleracea</name>
    <dbReference type="NCBI Taxonomy" id="109376"/>
    <lineage>
        <taxon>Eukaryota</taxon>
        <taxon>Viridiplantae</taxon>
        <taxon>Streptophyta</taxon>
        <taxon>Embryophyta</taxon>
        <taxon>Tracheophyta</taxon>
        <taxon>Spermatophyta</taxon>
        <taxon>Magnoliopsida</taxon>
        <taxon>eudicotyledons</taxon>
        <taxon>Gunneridae</taxon>
        <taxon>Pentapetalae</taxon>
        <taxon>rosids</taxon>
        <taxon>malvids</taxon>
        <taxon>Brassicales</taxon>
        <taxon>Brassicaceae</taxon>
        <taxon>Brassiceae</taxon>
        <taxon>Brassica</taxon>
    </lineage>
</organism>
<dbReference type="InterPro" id="IPR055411">
    <property type="entry name" value="LRR_FXL15/At3g58940/PEG3-like"/>
</dbReference>
<dbReference type="Pfam" id="PF24758">
    <property type="entry name" value="LRR_At5g56370"/>
    <property type="match status" value="1"/>
</dbReference>
<dbReference type="PANTHER" id="PTHR31293:SF16">
    <property type="entry name" value="RNI-LIKE SUPERFAMILY PROTEIN"/>
    <property type="match status" value="1"/>
</dbReference>
<dbReference type="InterPro" id="IPR001810">
    <property type="entry name" value="F-box_dom"/>
</dbReference>
<dbReference type="OMA" id="KSHRYEG"/>
<dbReference type="EnsemblPlants" id="Bo5g152720.1">
    <property type="protein sequence ID" value="Bo5g152720.1"/>
    <property type="gene ID" value="Bo5g152720"/>
</dbReference>
<dbReference type="AlphaFoldDB" id="A0A0D3CN95"/>
<protein>
    <submittedName>
        <fullName evidence="4">Uncharacterized protein</fullName>
    </submittedName>
</protein>
<feature type="transmembrane region" description="Helical" evidence="1">
    <location>
        <begin position="7"/>
        <end position="26"/>
    </location>
</feature>
<keyword evidence="5" id="KW-1185">Reference proteome</keyword>